<dbReference type="InterPro" id="IPR036761">
    <property type="entry name" value="TTHA0802/YceI-like_sf"/>
</dbReference>
<keyword evidence="4" id="KW-1185">Reference proteome</keyword>
<dbReference type="Pfam" id="PF04264">
    <property type="entry name" value="YceI"/>
    <property type="match status" value="1"/>
</dbReference>
<evidence type="ECO:0000259" key="2">
    <source>
        <dbReference type="SMART" id="SM00867"/>
    </source>
</evidence>
<keyword evidence="1" id="KW-0732">Signal</keyword>
<evidence type="ECO:0000313" key="4">
    <source>
        <dbReference type="Proteomes" id="UP000235347"/>
    </source>
</evidence>
<dbReference type="SMART" id="SM00867">
    <property type="entry name" value="YceI"/>
    <property type="match status" value="1"/>
</dbReference>
<feature type="chain" id="PRO_5014951219" description="Lipid/polyisoprenoid-binding YceI-like domain-containing protein" evidence="1">
    <location>
        <begin position="28"/>
        <end position="221"/>
    </location>
</feature>
<dbReference type="PANTHER" id="PTHR34406">
    <property type="entry name" value="PROTEIN YCEI"/>
    <property type="match status" value="1"/>
</dbReference>
<dbReference type="AlphaFoldDB" id="A0A2N7W9W5"/>
<reference evidence="3 4" key="1">
    <citation type="submission" date="2018-01" db="EMBL/GenBank/DDBJ databases">
        <title>Whole genome analyses suggest that Burkholderia sensu lato contains two further novel genera in the rhizoxinica-symbiotica group Mycetohabitans gen. nov., and Trinickia gen. nov.: implications for the evolution of diazotrophy and nodulation in the Burkholderiaceae.</title>
        <authorList>
            <person name="Estrada-de los Santos P."/>
            <person name="Palmer M."/>
            <person name="Chavez-Ramirez B."/>
            <person name="Beukes C."/>
            <person name="Steenkamp E.T."/>
            <person name="Hirsch A.M."/>
            <person name="Manyaka P."/>
            <person name="Maluk M."/>
            <person name="Lafos M."/>
            <person name="Crook M."/>
            <person name="Gross E."/>
            <person name="Simon M.F."/>
            <person name="Bueno dos Reis Junior F."/>
            <person name="Poole P.S."/>
            <person name="Venter S.N."/>
            <person name="James E.K."/>
        </authorList>
    </citation>
    <scope>NUCLEOTIDE SEQUENCE [LARGE SCALE GENOMIC DNA]</scope>
    <source>
        <strain evidence="3 4">GP25-8</strain>
    </source>
</reference>
<evidence type="ECO:0000256" key="1">
    <source>
        <dbReference type="SAM" id="SignalP"/>
    </source>
</evidence>
<name>A0A2N7W9W5_9BURK</name>
<dbReference type="SUPFAM" id="SSF101874">
    <property type="entry name" value="YceI-like"/>
    <property type="match status" value="1"/>
</dbReference>
<dbReference type="RefSeq" id="WP_102609270.1">
    <property type="nucleotide sequence ID" value="NZ_CADIKD010000008.1"/>
</dbReference>
<comment type="caution">
    <text evidence="3">The sequence shown here is derived from an EMBL/GenBank/DDBJ whole genome shotgun (WGS) entry which is preliminary data.</text>
</comment>
<organism evidence="3 4">
    <name type="scientific">Trinickia soli</name>
    <dbReference type="NCBI Taxonomy" id="380675"/>
    <lineage>
        <taxon>Bacteria</taxon>
        <taxon>Pseudomonadati</taxon>
        <taxon>Pseudomonadota</taxon>
        <taxon>Betaproteobacteria</taxon>
        <taxon>Burkholderiales</taxon>
        <taxon>Burkholderiaceae</taxon>
        <taxon>Trinickia</taxon>
    </lineage>
</organism>
<sequence>MTQLLKWGGASRTLLLAAVSASVLSIAACTPLRVVTHTVGTDEAQVPIGAYAMDADHWSITFDVEHLQYSRYVMRFDRAHAQLQWNKGGLEASTADVTIDAASVDTKIPLLDKMVNGPDMFDTATYPTIHFAGKRFVRTGPARGTLEGDLTIRNVTRPVTLNVTFNGYGRNPLTKADTLGFSAVGAFSRAQFGLATWYPAVGNDVHVRIEAEFERTQQPAS</sequence>
<feature type="domain" description="Lipid/polyisoprenoid-binding YceI-like" evidence="2">
    <location>
        <begin position="50"/>
        <end position="214"/>
    </location>
</feature>
<dbReference type="EMBL" id="PNYB01000005">
    <property type="protein sequence ID" value="PMS26175.1"/>
    <property type="molecule type" value="Genomic_DNA"/>
</dbReference>
<feature type="signal peptide" evidence="1">
    <location>
        <begin position="1"/>
        <end position="27"/>
    </location>
</feature>
<dbReference type="InterPro" id="IPR007372">
    <property type="entry name" value="Lipid/polyisoprenoid-bd_YceI"/>
</dbReference>
<dbReference type="Gene3D" id="2.40.128.110">
    <property type="entry name" value="Lipid/polyisoprenoid-binding, YceI-like"/>
    <property type="match status" value="1"/>
</dbReference>
<accession>A0A2N7W9W5</accession>
<dbReference type="PROSITE" id="PS51257">
    <property type="entry name" value="PROKAR_LIPOPROTEIN"/>
    <property type="match status" value="1"/>
</dbReference>
<gene>
    <name evidence="3" type="ORF">C0Z19_08075</name>
</gene>
<protein>
    <recommendedName>
        <fullName evidence="2">Lipid/polyisoprenoid-binding YceI-like domain-containing protein</fullName>
    </recommendedName>
</protein>
<proteinExistence type="predicted"/>
<dbReference type="Proteomes" id="UP000235347">
    <property type="component" value="Unassembled WGS sequence"/>
</dbReference>
<evidence type="ECO:0000313" key="3">
    <source>
        <dbReference type="EMBL" id="PMS26175.1"/>
    </source>
</evidence>
<dbReference type="PANTHER" id="PTHR34406:SF1">
    <property type="entry name" value="PROTEIN YCEI"/>
    <property type="match status" value="1"/>
</dbReference>